<dbReference type="EMBL" id="DVMS01000214">
    <property type="protein sequence ID" value="HIU39525.1"/>
    <property type="molecule type" value="Genomic_DNA"/>
</dbReference>
<dbReference type="Proteomes" id="UP000824076">
    <property type="component" value="Unassembled WGS sequence"/>
</dbReference>
<reference evidence="2" key="2">
    <citation type="journal article" date="2021" name="PeerJ">
        <title>Extensive microbial diversity within the chicken gut microbiome revealed by metagenomics and culture.</title>
        <authorList>
            <person name="Gilroy R."/>
            <person name="Ravi A."/>
            <person name="Getino M."/>
            <person name="Pursley I."/>
            <person name="Horton D.L."/>
            <person name="Alikhan N.F."/>
            <person name="Baker D."/>
            <person name="Gharbi K."/>
            <person name="Hall N."/>
            <person name="Watson M."/>
            <person name="Adriaenssens E.M."/>
            <person name="Foster-Nyarko E."/>
            <person name="Jarju S."/>
            <person name="Secka A."/>
            <person name="Antonio M."/>
            <person name="Oren A."/>
            <person name="Chaudhuri R.R."/>
            <person name="La Ragione R."/>
            <person name="Hildebrand F."/>
            <person name="Pallen M.J."/>
        </authorList>
    </citation>
    <scope>NUCLEOTIDE SEQUENCE</scope>
    <source>
        <strain evidence="2">17073</strain>
    </source>
</reference>
<name>A0A9D1IM80_9BACT</name>
<dbReference type="Gene3D" id="2.60.120.200">
    <property type="match status" value="1"/>
</dbReference>
<sequence length="721" mass="78408">MKLKHYLTFALLATMPTAMPMAAQESDSEQEGTMLHGRVVHADGWGYNFSQYGFYSFPAVENTTVTLEKKDNTLGENGFYGDGKFYFSEPLEFSGTLFAINFHCVDTSTFEIESTKVGDYYPDSEDMMTSACAYDPTTKTGYAVSVSATNTSIFNTVDLDDGTLTPILSGMTARLLTLACNNAGMMYGVGDDGIFYSVDKATGALTSIGETGLDPEGSQSMAFSTLTGKLYWCAYFADETAGLYEINVSTGEASLLSPMPGNEQVVGLYVVDPEIELTAPDVVTDLKASFENGNLTGTISCATPQKTFDGNPLSGMLTIRVQIDQDEPEDFQCEAGKTFETTKTLTQGMHAISVSAGNSAGFSPSIAISVYIGNDSPGAVANLTFSESDGTATVAWDAPTTTLHNGYLDTEGLHYTVVRHPGNVTVKTNYTETSFTETLPEEYANYYYEVTAFVDDLEGATAATNKIICGDAVSIPWTETFDTADSFDLFTSTTETNEGNIWEWFESEQSARYYYSSYLQADAWLFTPPLKLGTEHAYKLTFKVKTADSFTENMKVTFGKTNTPEGQTATILDLHGYTSPDGEFETQTAIVKVEEAGNYYIAFYAYSEADSYYITIDDIEVTEDVSTEGPAKVSNLTAQADPSGELKADIAFDAPTTKYNGDPLTSLSEIKIFRGWDTEAIHVFENPSMGSHMEWTDENAAHGKNVYRIAGFNEAGEGESA</sequence>
<accession>A0A9D1IM80</accession>
<protein>
    <submittedName>
        <fullName evidence="2">Fibronectin type III domain-containing protein</fullName>
    </submittedName>
</protein>
<evidence type="ECO:0000313" key="3">
    <source>
        <dbReference type="Proteomes" id="UP000824076"/>
    </source>
</evidence>
<feature type="chain" id="PRO_5039105608" evidence="1">
    <location>
        <begin position="23"/>
        <end position="721"/>
    </location>
</feature>
<keyword evidence="1" id="KW-0732">Signal</keyword>
<dbReference type="NCBIfam" id="NF038128">
    <property type="entry name" value="choice_anch_J"/>
    <property type="match status" value="1"/>
</dbReference>
<feature type="signal peptide" evidence="1">
    <location>
        <begin position="1"/>
        <end position="22"/>
    </location>
</feature>
<dbReference type="SUPFAM" id="SSF63825">
    <property type="entry name" value="YWTD domain"/>
    <property type="match status" value="1"/>
</dbReference>
<evidence type="ECO:0000313" key="2">
    <source>
        <dbReference type="EMBL" id="HIU39525.1"/>
    </source>
</evidence>
<comment type="caution">
    <text evidence="2">The sequence shown here is derived from an EMBL/GenBank/DDBJ whole genome shotgun (WGS) entry which is preliminary data.</text>
</comment>
<evidence type="ECO:0000256" key="1">
    <source>
        <dbReference type="SAM" id="SignalP"/>
    </source>
</evidence>
<proteinExistence type="predicted"/>
<dbReference type="AlphaFoldDB" id="A0A9D1IM80"/>
<dbReference type="InterPro" id="IPR013783">
    <property type="entry name" value="Ig-like_fold"/>
</dbReference>
<dbReference type="InterPro" id="IPR036116">
    <property type="entry name" value="FN3_sf"/>
</dbReference>
<dbReference type="SUPFAM" id="SSF49265">
    <property type="entry name" value="Fibronectin type III"/>
    <property type="match status" value="1"/>
</dbReference>
<organism evidence="2 3">
    <name type="scientific">Candidatus Limisoma intestinavium</name>
    <dbReference type="NCBI Taxonomy" id="2840856"/>
    <lineage>
        <taxon>Bacteria</taxon>
        <taxon>Pseudomonadati</taxon>
        <taxon>Bacteroidota</taxon>
        <taxon>Bacteroidia</taxon>
        <taxon>Bacteroidales</taxon>
        <taxon>Candidatus Limisoma</taxon>
    </lineage>
</organism>
<gene>
    <name evidence="2" type="ORF">IAD18_07665</name>
</gene>
<reference evidence="2" key="1">
    <citation type="submission" date="2020-10" db="EMBL/GenBank/DDBJ databases">
        <authorList>
            <person name="Gilroy R."/>
        </authorList>
    </citation>
    <scope>NUCLEOTIDE SEQUENCE</scope>
    <source>
        <strain evidence="2">17073</strain>
    </source>
</reference>
<feature type="non-terminal residue" evidence="2">
    <location>
        <position position="721"/>
    </location>
</feature>
<dbReference type="Gene3D" id="2.60.40.10">
    <property type="entry name" value="Immunoglobulins"/>
    <property type="match status" value="1"/>
</dbReference>